<sequence>MAGSISGLRVRRRGNVEASSGALEIELPTASLVVPRGNATSSSLELSDNKKSEKSSTISSYVGVLVKFYGALLLVMLVVVPIAMNHKISANNSRDEHITAAKHIMLPEEDTPSLLRVVRHGFVKRYPRKVAISQSESTILTDMPYTIDFELNSIDSSDITEPCQRIIQFGCVQTQA</sequence>
<comment type="caution">
    <text evidence="2">The sequence shown here is derived from an EMBL/GenBank/DDBJ whole genome shotgun (WGS) entry which is preliminary data.</text>
</comment>
<evidence type="ECO:0000313" key="2">
    <source>
        <dbReference type="EMBL" id="KAK1743560.1"/>
    </source>
</evidence>
<dbReference type="AlphaFoldDB" id="A0AAD8YDM2"/>
<feature type="transmembrane region" description="Helical" evidence="1">
    <location>
        <begin position="58"/>
        <end position="84"/>
    </location>
</feature>
<gene>
    <name evidence="2" type="ORF">QTG54_006181</name>
</gene>
<keyword evidence="1" id="KW-1133">Transmembrane helix</keyword>
<name>A0AAD8YDM2_9STRA</name>
<protein>
    <submittedName>
        <fullName evidence="2">Uncharacterized protein</fullName>
    </submittedName>
</protein>
<keyword evidence="3" id="KW-1185">Reference proteome</keyword>
<dbReference type="Proteomes" id="UP001224775">
    <property type="component" value="Unassembled WGS sequence"/>
</dbReference>
<proteinExistence type="predicted"/>
<accession>A0AAD8YDM2</accession>
<evidence type="ECO:0000256" key="1">
    <source>
        <dbReference type="SAM" id="Phobius"/>
    </source>
</evidence>
<keyword evidence="1" id="KW-0812">Transmembrane</keyword>
<reference evidence="2" key="1">
    <citation type="submission" date="2023-06" db="EMBL/GenBank/DDBJ databases">
        <title>Survivors Of The Sea: Transcriptome response of Skeletonema marinoi to long-term dormancy.</title>
        <authorList>
            <person name="Pinder M.I.M."/>
            <person name="Kourtchenko O."/>
            <person name="Robertson E.K."/>
            <person name="Larsson T."/>
            <person name="Maumus F."/>
            <person name="Osuna-Cruz C.M."/>
            <person name="Vancaester E."/>
            <person name="Stenow R."/>
            <person name="Vandepoele K."/>
            <person name="Ploug H."/>
            <person name="Bruchert V."/>
            <person name="Godhe A."/>
            <person name="Topel M."/>
        </authorList>
    </citation>
    <scope>NUCLEOTIDE SEQUENCE</scope>
    <source>
        <strain evidence="2">R05AC</strain>
    </source>
</reference>
<keyword evidence="1" id="KW-0472">Membrane</keyword>
<evidence type="ECO:0000313" key="3">
    <source>
        <dbReference type="Proteomes" id="UP001224775"/>
    </source>
</evidence>
<organism evidence="2 3">
    <name type="scientific">Skeletonema marinoi</name>
    <dbReference type="NCBI Taxonomy" id="267567"/>
    <lineage>
        <taxon>Eukaryota</taxon>
        <taxon>Sar</taxon>
        <taxon>Stramenopiles</taxon>
        <taxon>Ochrophyta</taxon>
        <taxon>Bacillariophyta</taxon>
        <taxon>Coscinodiscophyceae</taxon>
        <taxon>Thalassiosirophycidae</taxon>
        <taxon>Thalassiosirales</taxon>
        <taxon>Skeletonemataceae</taxon>
        <taxon>Skeletonema</taxon>
        <taxon>Skeletonema marinoi-dohrnii complex</taxon>
    </lineage>
</organism>
<dbReference type="EMBL" id="JATAAI010000009">
    <property type="protein sequence ID" value="KAK1743560.1"/>
    <property type="molecule type" value="Genomic_DNA"/>
</dbReference>